<dbReference type="PANTHER" id="PTHR43982:SF6">
    <property type="entry name" value="UBIQUITIN CARBOXYL-TERMINAL HYDROLASE 2-RELATED"/>
    <property type="match status" value="1"/>
</dbReference>
<dbReference type="InterPro" id="IPR044635">
    <property type="entry name" value="UBP14-like"/>
</dbReference>
<dbReference type="PROSITE" id="PS50235">
    <property type="entry name" value="USP_3"/>
    <property type="match status" value="1"/>
</dbReference>
<feature type="compositionally biased region" description="Low complexity" evidence="8">
    <location>
        <begin position="897"/>
        <end position="909"/>
    </location>
</feature>
<dbReference type="GO" id="GO:0043161">
    <property type="term" value="P:proteasome-mediated ubiquitin-dependent protein catabolic process"/>
    <property type="evidence" value="ECO:0007669"/>
    <property type="project" value="InterPro"/>
</dbReference>
<dbReference type="Gene3D" id="3.90.70.10">
    <property type="entry name" value="Cysteine proteinases"/>
    <property type="match status" value="2"/>
</dbReference>
<dbReference type="EC" id="3.4.19.12" evidence="2"/>
<feature type="region of interest" description="Disordered" evidence="8">
    <location>
        <begin position="891"/>
        <end position="939"/>
    </location>
</feature>
<evidence type="ECO:0000313" key="11">
    <source>
        <dbReference type="Proteomes" id="UP000094043"/>
    </source>
</evidence>
<protein>
    <recommendedName>
        <fullName evidence="2">ubiquitinyl hydrolase 1</fullName>
        <ecNumber evidence="2">3.4.19.12</ecNumber>
    </recommendedName>
</protein>
<dbReference type="PROSITE" id="PS00973">
    <property type="entry name" value="USP_2"/>
    <property type="match status" value="1"/>
</dbReference>
<keyword evidence="3" id="KW-0645">Protease</keyword>
<organism evidence="10 11">
    <name type="scientific">Cryptococcus depauperatus CBS 7841</name>
    <dbReference type="NCBI Taxonomy" id="1295531"/>
    <lineage>
        <taxon>Eukaryota</taxon>
        <taxon>Fungi</taxon>
        <taxon>Dikarya</taxon>
        <taxon>Basidiomycota</taxon>
        <taxon>Agaricomycotina</taxon>
        <taxon>Tremellomycetes</taxon>
        <taxon>Tremellales</taxon>
        <taxon>Cryptococcaceae</taxon>
        <taxon>Cryptococcus</taxon>
    </lineage>
</organism>
<evidence type="ECO:0000256" key="3">
    <source>
        <dbReference type="ARBA" id="ARBA00022670"/>
    </source>
</evidence>
<evidence type="ECO:0000256" key="5">
    <source>
        <dbReference type="ARBA" id="ARBA00022801"/>
    </source>
</evidence>
<gene>
    <name evidence="10" type="ORF">L203_103413</name>
</gene>
<evidence type="ECO:0000259" key="9">
    <source>
        <dbReference type="PROSITE" id="PS50235"/>
    </source>
</evidence>
<dbReference type="GeneID" id="91087624"/>
<feature type="domain" description="USP" evidence="9">
    <location>
        <begin position="721"/>
        <end position="1382"/>
    </location>
</feature>
<keyword evidence="7" id="KW-0175">Coiled coil</keyword>
<reference evidence="10" key="2">
    <citation type="journal article" date="2022" name="Elife">
        <title>Obligate sexual reproduction of a homothallic fungus closely related to the Cryptococcus pathogenic species complex.</title>
        <authorList>
            <person name="Passer A.R."/>
            <person name="Clancey S.A."/>
            <person name="Shea T."/>
            <person name="David-Palma M."/>
            <person name="Averette A.F."/>
            <person name="Boekhout T."/>
            <person name="Porcel B.M."/>
            <person name="Nowrousian M."/>
            <person name="Cuomo C.A."/>
            <person name="Sun S."/>
            <person name="Heitman J."/>
            <person name="Coelho M.A."/>
        </authorList>
    </citation>
    <scope>NUCLEOTIDE SEQUENCE</scope>
    <source>
        <strain evidence="10">CBS 7841</strain>
    </source>
</reference>
<dbReference type="GO" id="GO:0061136">
    <property type="term" value="P:regulation of proteasomal protein catabolic process"/>
    <property type="evidence" value="ECO:0007669"/>
    <property type="project" value="TreeGrafter"/>
</dbReference>
<dbReference type="InterPro" id="IPR001394">
    <property type="entry name" value="Peptidase_C19_UCH"/>
</dbReference>
<accession>A0AAJ8JTS5</accession>
<dbReference type="Proteomes" id="UP000094043">
    <property type="component" value="Chromosome 4"/>
</dbReference>
<feature type="coiled-coil region" evidence="7">
    <location>
        <begin position="1271"/>
        <end position="1298"/>
    </location>
</feature>
<evidence type="ECO:0000256" key="6">
    <source>
        <dbReference type="ARBA" id="ARBA00022807"/>
    </source>
</evidence>
<evidence type="ECO:0000256" key="7">
    <source>
        <dbReference type="SAM" id="Coils"/>
    </source>
</evidence>
<keyword evidence="6" id="KW-0788">Thiol protease</keyword>
<evidence type="ECO:0000256" key="4">
    <source>
        <dbReference type="ARBA" id="ARBA00022786"/>
    </source>
</evidence>
<keyword evidence="5" id="KW-0378">Hydrolase</keyword>
<dbReference type="KEGG" id="cdep:91087624"/>
<dbReference type="PANTHER" id="PTHR43982">
    <property type="entry name" value="UBIQUITIN CARBOXYL-TERMINAL HYDROLASE"/>
    <property type="match status" value="1"/>
</dbReference>
<dbReference type="SUPFAM" id="SSF54001">
    <property type="entry name" value="Cysteine proteinases"/>
    <property type="match status" value="1"/>
</dbReference>
<feature type="compositionally biased region" description="Basic and acidic residues" evidence="8">
    <location>
        <begin position="915"/>
        <end position="936"/>
    </location>
</feature>
<keyword evidence="11" id="KW-1185">Reference proteome</keyword>
<dbReference type="InterPro" id="IPR025305">
    <property type="entry name" value="UCH_repeat_domain"/>
</dbReference>
<dbReference type="PROSITE" id="PS00972">
    <property type="entry name" value="USP_1"/>
    <property type="match status" value="1"/>
</dbReference>
<reference evidence="10" key="3">
    <citation type="submission" date="2024-01" db="EMBL/GenBank/DDBJ databases">
        <authorList>
            <person name="Coelho M.A."/>
            <person name="David-Palma M."/>
            <person name="Shea T."/>
            <person name="Sun S."/>
            <person name="Cuomo C.A."/>
            <person name="Heitman J."/>
        </authorList>
    </citation>
    <scope>NUCLEOTIDE SEQUENCE</scope>
    <source>
        <strain evidence="10">CBS 7841</strain>
    </source>
</reference>
<dbReference type="RefSeq" id="XP_066068912.1">
    <property type="nucleotide sequence ID" value="XM_066212815.1"/>
</dbReference>
<evidence type="ECO:0000256" key="8">
    <source>
        <dbReference type="SAM" id="MobiDB-lite"/>
    </source>
</evidence>
<dbReference type="Pfam" id="PF13446">
    <property type="entry name" value="RPT"/>
    <property type="match status" value="2"/>
</dbReference>
<dbReference type="Pfam" id="PF00443">
    <property type="entry name" value="UCH"/>
    <property type="match status" value="2"/>
</dbReference>
<dbReference type="GO" id="GO:0070628">
    <property type="term" value="F:proteasome binding"/>
    <property type="evidence" value="ECO:0007669"/>
    <property type="project" value="TreeGrafter"/>
</dbReference>
<feature type="region of interest" description="Disordered" evidence="8">
    <location>
        <begin position="1"/>
        <end position="58"/>
    </location>
</feature>
<evidence type="ECO:0000313" key="10">
    <source>
        <dbReference type="EMBL" id="WVN88212.1"/>
    </source>
</evidence>
<name>A0AAJ8JTS5_9TREE</name>
<comment type="catalytic activity">
    <reaction evidence="1">
        <text>Thiol-dependent hydrolysis of ester, thioester, amide, peptide and isopeptide bonds formed by the C-terminal Gly of ubiquitin (a 76-residue protein attached to proteins as an intracellular targeting signal).</text>
        <dbReference type="EC" id="3.4.19.12"/>
    </reaction>
</comment>
<dbReference type="GO" id="GO:0004843">
    <property type="term" value="F:cysteine-type deubiquitinase activity"/>
    <property type="evidence" value="ECO:0007669"/>
    <property type="project" value="UniProtKB-EC"/>
</dbReference>
<keyword evidence="4" id="KW-0833">Ubl conjugation pathway</keyword>
<dbReference type="InterPro" id="IPR038765">
    <property type="entry name" value="Papain-like_cys_pep_sf"/>
</dbReference>
<dbReference type="GO" id="GO:0016579">
    <property type="term" value="P:protein deubiquitination"/>
    <property type="evidence" value="ECO:0007669"/>
    <property type="project" value="InterPro"/>
</dbReference>
<proteinExistence type="predicted"/>
<reference evidence="10" key="1">
    <citation type="submission" date="2016-06" db="EMBL/GenBank/DDBJ databases">
        <authorList>
            <person name="Cuomo C."/>
            <person name="Litvintseva A."/>
            <person name="Heitman J."/>
            <person name="Chen Y."/>
            <person name="Sun S."/>
            <person name="Springer D."/>
            <person name="Dromer F."/>
            <person name="Young S."/>
            <person name="Zeng Q."/>
            <person name="Chapman S."/>
            <person name="Gujja S."/>
            <person name="Saif S."/>
            <person name="Birren B."/>
        </authorList>
    </citation>
    <scope>NUCLEOTIDE SEQUENCE</scope>
    <source>
        <strain evidence="10">CBS 7841</strain>
    </source>
</reference>
<dbReference type="InterPro" id="IPR028889">
    <property type="entry name" value="USP"/>
</dbReference>
<evidence type="ECO:0000256" key="1">
    <source>
        <dbReference type="ARBA" id="ARBA00000707"/>
    </source>
</evidence>
<dbReference type="InterPro" id="IPR018200">
    <property type="entry name" value="USP_CS"/>
</dbReference>
<evidence type="ECO:0000256" key="2">
    <source>
        <dbReference type="ARBA" id="ARBA00012759"/>
    </source>
</evidence>
<sequence>MSRDTPGTSRTRYSTTPMTEHASTEDQEHGITQAPYRPPEPVIDHPEDDPPPYTPGIIAEPLEYNEIDAERKSELDNVDSWQTNPQEYNFMDLDQSSVMKPQLGPGILPRRCLMVVHDHELVRPCIKQVPSPSKAVVPEPMAEPSKVANTSSSVPLPDTTHLASAEDVYNALPGEGNENEEWYFCSTCWAWIQIKVGRGIPEIQSMEDWESFVVENKVYTDLGIFENARDERRMEWENYNKLLIARSTITEEHHHFHLFLKLVPSLRTVTRLERVSVPKDMNVFPHLTFGVDSEPSWETFQVPYSSTKLFMSDSSDAWIMVNEGMVPGQIPVGLANAFTQEKMNNPNPGLGIHDSVNEAWTLLATLLMNPLFKGQRGFVNLGNARFQSKIGANLTSSHILYQIGFACLQEPDGLRVGPFKANEGIEEEKRMMERMNKYMLRTWVEISLYLSAYQKRNEMKTITSPYIDAVSLELSIDHIMDCSKYPKASTPFPDSIRDAIHTLGASRYDTLGTIEVAYDLQITFDTRNIPKYLGALEKITEVNVFGKSSLEMKVAMEKSMDKYTESDVNRAYDLIGYTLSHAKEICVPPQDAPDEYILNMHKNAIQACTSPSQRLEINQALVLIGKERGNDEIKAMGEKGQTVVSVEEAYEALSAPRDAVDDGLMMQYEMAINEYPGKADHYRMCLSVIANAPGEERPSIKHFLVTGTREPEAPVRKDVPVGLYNIGNTCYLNSILQYLYAIKPLREAVLCFDREKVKPTSLAQPDVERAQRFVEQLRLLFLQLYKSELSAVRPEEELAYLAVTRPEVDAIVESDDCGPNLSVAPPPEFTKTKPLLETVSSIPDLTIMPSPSSTAFPSVTQSPAQEILDLSMSSKSVIDDNNQDVRDQVHGAISPDTTSSRSRETSTTSILGKRANNERDRENSRSPGEERVRLKSESSGLGLEDIMEIDNNRTILNEGAESPSTITAVEMSHLELKSPHPEEKKGEIRVDKQSPDKAEAMVLGEHTNRENGTAFSIAEIPPPLPFRPRPNPAKKETLLSGLRFGLQQDSAEVLINVLSQLELALDLPCYEANEKEPNLIKRLFSCKFKQQIVYESPTISPGGTVASAYEAQQPVESVFTHPIIGVEEEGKDLYDCLAELYLKGADIEYEGKKGYMMELMDHFPPMLYIQMRRSQYDPATGRESKTNTHISFPQILSMSRFLLSAPAEKREESITLTREMTHVRTRLHALMNHQPLSIPQTLRHASAGLRELAMPDLVMLDLQSVVMPDLLDALNEEASEVDKEIEELQQSLPRLKARMNEIWKEEQENDEDCVYELVSVFMHRGRTSGSGHYWTYQAHLPEQSDEFYSYNDEKVAVVPASEVLQDRTGSDANPALLCYARKGWNLIESLHREVLERTTEDNMLITFD</sequence>
<dbReference type="EMBL" id="CP143787">
    <property type="protein sequence ID" value="WVN88212.1"/>
    <property type="molecule type" value="Genomic_DNA"/>
</dbReference>
<feature type="compositionally biased region" description="Polar residues" evidence="8">
    <location>
        <begin position="1"/>
        <end position="18"/>
    </location>
</feature>